<reference evidence="12" key="1">
    <citation type="journal article" date="2022" name="Cell">
        <title>Repeat-based holocentromeres influence genome architecture and karyotype evolution.</title>
        <authorList>
            <person name="Hofstatter P.G."/>
            <person name="Thangavel G."/>
            <person name="Lux T."/>
            <person name="Neumann P."/>
            <person name="Vondrak T."/>
            <person name="Novak P."/>
            <person name="Zhang M."/>
            <person name="Costa L."/>
            <person name="Castellani M."/>
            <person name="Scott A."/>
            <person name="Toegelov H."/>
            <person name="Fuchs J."/>
            <person name="Mata-Sucre Y."/>
            <person name="Dias Y."/>
            <person name="Vanzela A.L.L."/>
            <person name="Huettel B."/>
            <person name="Almeida C.C.S."/>
            <person name="Simkova H."/>
            <person name="Souza G."/>
            <person name="Pedrosa-Harand A."/>
            <person name="Macas J."/>
            <person name="Mayer K.F.X."/>
            <person name="Houben A."/>
            <person name="Marques A."/>
        </authorList>
    </citation>
    <scope>NUCLEOTIDE SEQUENCE</scope>
    <source>
        <strain evidence="12">RhyBre1mFocal</strain>
    </source>
</reference>
<evidence type="ECO:0000256" key="8">
    <source>
        <dbReference type="ARBA" id="ARBA00023242"/>
    </source>
</evidence>
<dbReference type="PROSITE" id="PS50234">
    <property type="entry name" value="VWFA"/>
    <property type="match status" value="1"/>
</dbReference>
<dbReference type="SMART" id="SM00382">
    <property type="entry name" value="AAA"/>
    <property type="match status" value="6"/>
</dbReference>
<dbReference type="GO" id="GO:0005730">
    <property type="term" value="C:nucleolus"/>
    <property type="evidence" value="ECO:0007669"/>
    <property type="project" value="UniProtKB-SubCell"/>
</dbReference>
<dbReference type="SUPFAM" id="SSF52540">
    <property type="entry name" value="P-loop containing nucleoside triphosphate hydrolases"/>
    <property type="match status" value="6"/>
</dbReference>
<dbReference type="FunFam" id="3.40.50.300:FF:001384">
    <property type="entry name" value="Midasin"/>
    <property type="match status" value="1"/>
</dbReference>
<dbReference type="Proteomes" id="UP001151287">
    <property type="component" value="Unassembled WGS sequence"/>
</dbReference>
<evidence type="ECO:0000256" key="3">
    <source>
        <dbReference type="ARBA" id="ARBA00007188"/>
    </source>
</evidence>
<dbReference type="InterPro" id="IPR040848">
    <property type="entry name" value="AAA_lid_7"/>
</dbReference>
<feature type="compositionally biased region" description="Acidic residues" evidence="10">
    <location>
        <begin position="4703"/>
        <end position="4734"/>
    </location>
</feature>
<protein>
    <recommendedName>
        <fullName evidence="4 9">Midasin</fullName>
    </recommendedName>
</protein>
<comment type="subcellular location">
    <subcellularLocation>
        <location evidence="1">Nucleus</location>
        <location evidence="1">Nucleolus</location>
    </subcellularLocation>
    <subcellularLocation>
        <location evidence="2">Nucleus</location>
        <location evidence="2">Nucleoplasm</location>
    </subcellularLocation>
</comment>
<accession>A0A9Q0HRJ6</accession>
<dbReference type="GO" id="GO:0005654">
    <property type="term" value="C:nucleoplasm"/>
    <property type="evidence" value="ECO:0007669"/>
    <property type="project" value="UniProtKB-SubCell"/>
</dbReference>
<dbReference type="InterPro" id="IPR036465">
    <property type="entry name" value="vWFA_dom_sf"/>
</dbReference>
<evidence type="ECO:0000256" key="2">
    <source>
        <dbReference type="ARBA" id="ARBA00004642"/>
    </source>
</evidence>
<dbReference type="Pfam" id="PF07728">
    <property type="entry name" value="AAA_5"/>
    <property type="match status" value="7"/>
</dbReference>
<evidence type="ECO:0000256" key="4">
    <source>
        <dbReference type="ARBA" id="ARBA00017143"/>
    </source>
</evidence>
<feature type="compositionally biased region" description="Basic and acidic residues" evidence="10">
    <location>
        <begin position="4520"/>
        <end position="4532"/>
    </location>
</feature>
<dbReference type="InterPro" id="IPR048617">
    <property type="entry name" value="MDN1_AAA_lid_4"/>
</dbReference>
<dbReference type="SUPFAM" id="SSF53300">
    <property type="entry name" value="vWA-like"/>
    <property type="match status" value="1"/>
</dbReference>
<name>A0A9Q0HRJ6_9POAL</name>
<feature type="compositionally biased region" description="Acidic residues" evidence="10">
    <location>
        <begin position="4557"/>
        <end position="4572"/>
    </location>
</feature>
<evidence type="ECO:0000256" key="1">
    <source>
        <dbReference type="ARBA" id="ARBA00004604"/>
    </source>
</evidence>
<feature type="compositionally biased region" description="Basic and acidic residues" evidence="10">
    <location>
        <begin position="4754"/>
        <end position="4769"/>
    </location>
</feature>
<comment type="caution">
    <text evidence="12">The sequence shown here is derived from an EMBL/GenBank/DDBJ whole genome shotgun (WGS) entry which is preliminary data.</text>
</comment>
<feature type="region of interest" description="Disordered" evidence="10">
    <location>
        <begin position="4480"/>
        <end position="4788"/>
    </location>
</feature>
<feature type="compositionally biased region" description="Polar residues" evidence="10">
    <location>
        <begin position="309"/>
        <end position="320"/>
    </location>
</feature>
<dbReference type="PANTHER" id="PTHR48103">
    <property type="entry name" value="MIDASIN-RELATED"/>
    <property type="match status" value="1"/>
</dbReference>
<sequence length="5349" mass="607491">MHDGSFSPGVSLRRLLARCPSLRSDRKLSSLERECDSGEDLVEALAEPFLHPMYTIPIVGCFRPLCQKIAERAVEKLKEKKIDKGTKSTRLYSENDTSIIGDEIGEETSVVDFYGCRGRGLTLRLHEIAALALCRALDLAPFLLKCVLTYFDFSPPPFERVICMGASLPASIKEINLLLGATQLSYRFLAMEVEPKEFSERWDWSCFLDLLQSLGDLNLTGTTRSPEELEIRRCAVELKWCTVQILSIVLKSSDRIVENVGLQIDEAFECYERWKKFCSDISLEKAALYFEGDEQDSSDNIGCITSSSPVVESQDSQIVHSSESKDSKPDPPFQLTTSMKETFKMAEMAVRQKWPVLLYGPVGAGKTALISKLATGKRVLSIHMDEQMDSRTLIGGYVCAEKPGDFKWNPGSLTQAIVKGYWIVFEDIDKAPSDVQSVLLPLMEGATSFSTGHGEVIEVADNFRLFATVTTSGTDIEGRSFSALWRQLLVRPPGREDMLAIIEACYPCLKPISSILLDIFEKINKMMSVQLVGSVSPGSSSRFSLRDLLKWCKRLMCDGVDNFDDYEETIFLEATDIFAANLSSLDKRLSVLRGVLPVSTNKSKLTIQVQEKEFQIGRVKLECIKKPVMEKRRSFVDLTSSLQTLERIACSVKHNEPVLLVGETGTGKTTLVQNLAAWLGQSLTVINLSQQSDVTDLLGGFKPTDLQSLCVPLYHEFKDLLFKIPHVQDFGDLRLFCEEKIIKKNWKSLLDALKKSVAKVVREVLKSRKRKRHFPFSEFDSLSTRIEAALGQIGMEAGLCFKFVEGPFVTALRNGQWILLDEVNLAPQETLQRIGKVLDGERSSLCLAEKGDIDDVKRHQSFRVFACMNPATDAGKHELPYSFKSRFTEYFVDDVLGPDDLTLFVNKYLDEIPAGTLYTQKIIDFYTAAKSEDRLQDGTRQKPQFSLRSLARALEYTKNAVRGCGLERALYDGFCMFFLTLLDKPSMEIMTDLILSHLLNGKMPQSDPLEECFQSSESYIITPSVKEHLKNLARAVDIKSYPVLLQGPTSSGKTSLVHYLASKNSVDFVRINNHEHTDLQEYFGTYVPDSHGRLKFQEGVLVTAVRKGQWIVLDELNLAPSDVLEALNRLLDDNRELFVPELQEMIQAHPNFMLFATQNPPVLYGGRKVLSRAFRNRFIELQVDEIPEDELITILEGRCQIPSKYAGKMVEVMKELQMHRQNSRVFAGKQGFITPRDLLRWANRYKRFGKSLEDLAKDGYFLLAERLRDENEKVVVSEALKRHLRVDLNINDLYNRESDQLTGDLRVMQGSFQNITWTRSMRRLFFLVERCYELQEPVLLVGETSGGKTTVCQLLKDFLESKLHILNCHQYTETSDFIGRFCPIRDRLRLAKEFEDHITNLKQSKLFIHVKMGAISTNISQAASTINIVNEILSSYHKVNDSDVTQEDINAIEKVKLDLIGLNQKWQAIFLWKDGLLVEAMKAGDLFLIDEVSLADDSVLERLNSVLEPGRKLSLAEKGGSDLETITAHPKFFILATMNPGGDYGKKELSPALRNRFTEIWVPVVNDIDEIQSIVDKSLDSSGPALSSLAKCIANFWKWFNELQVGRTLTIRDLLSWINFINVTTKEKKLGPESALIHGVFLVLLDGLTLGTGISWDEANKLRESCLSFLCDELKKVREICSISMLANLGNYGWASAEENFSYELVDTCDLYGLKPFYIDKGDFTCEAEKYKLLAPTTKRNALRVLRAMQLQKPVLLEGSPGVGKTSLIVALGGFSRHEVVRINLSEQTDMMDLLGSDLPVRGENGMEFSWSDGILLQALKRGSWVLLDELNLAPQSVLEGLNSILDHRAEVAIPELGMTFKCHPSFRVFACQNPLSQGGGRKGLPKSFLNRFAKVYVDELSADDYFYICQENYKISSSVLSKLITFNKQLHLDTMVLRKYGQDGSPWEFNLRDIMRSCKMISSGSTSMQGSKFDFLNIVYLQRMRTLADRYEVMRLFEEVFGSKPYLNAHPKLHINPKNLIVGSACIERRRNHFQSQPSKRWINQLEVLPGSLYSMEAIMHCLNHGWLCILVGPHSSGKTSLVRLLAQLTGNTLHEFNLSTATDVSELLGCFEQYNLFRHYKAALCHIEKLLDEYFSLRLEVNWKEFIAQRKGLYASWLKFTSSKKDSFTKPVSSMMGTWDANSFDSLGLGLLVDIIEQLKNDTEVLEVHVSWSVNDLNKLLKSVQELQQSKSLFQHKFNFEWVAGDLVKALESGEWVVLDNANLCNPTVLDRINSLAEPGGSLVINECGLVEGTRPHDQFRMFLTVNPQYGELSRAMRNRGVEIFLLEEDSLLVDERIQNHVMDSLKVDVARFLVSSGIARWELVSAMTNAHMFVKEKARSLLGGVRITLLELTRWVQLFRQLLLEGNQLMWSLQLSWEHIYLPSLGEVEGINVISEGKSKFLTGFGGGQLDLQLRQYSLSLPGGWPLPLKLRDFVWYSREACVRKNCMYLETLGAQCAAYELSRCCSGIGMKDVSPFLMPVCVISQLLFPGKSSVQSENALSGFDSGLANQMLFFAANWVIEQVTDGDLLLYKKQFEIYRSQFQNFCSFFRNFDIIFEGEHSLPLRKCIFQCYREVVSHFKIDTDVYPLPFLSSKLLELASSDCALKSCHASLGVALDSVQPYLLSRLQWDTEKSFSAEKRVDILDSLQLLRSIRYLEEEMLGKIAEWDLSLCDIYSNVIEYHRVFWKSLVTKSEYLALAWSFLEKEVFKLKPRFPAQTKRVLEERSKLKRLPAFNFGMQKPTLWTKGGHPFVPSSGAVLDKFQKIVSFVDCHWSRKRLSKLNLFTGTCCSPVDAIPSTDVKKLKSLAVDGICMSEVIVSNPDEDDAKILSQLEEIHESLLECLENVDEIFELGKEINIPTKGPSNCCLTSSAITNRRDRILNLQAILPLLNLKSVKLDMRLLPKLVEASCLDSSKTGQNISETVKLVKDALNYSLEFSSKSPVELSPLQTILWIQEKQALVDSSCTRISTVTVQMCYNYHSFLWNCFSGPLKGIYNEPCHLTGLSKTAALATILQDTASIRDYDLSCDKLGIAFRNLCEDAIFPGDLVGNFHSAADHLLKQIFFVHKKHFQDETFGQLKSILVQLSKNDLKMENLASLRSLISKSTHDGLSSRWDEVVEPLLKELYAKCPSAELLYNLGCAWFHIGKLRFELLLSSYELDPAMKYAFKHYHTLEKISFLELDMKVRHECEQLFGCNIEDSHQDGRKVLLQKLGAEEKKLRAKVVFRPQPSKFQVLRKECEEFKKLILVWSSVLVDEPRGTENLQRAVDKACRWQIISADFIKQLSEEFSEYIDLIQPIQVAIYEMKLGLSTALSGALERRYLKKAKQENTDAIFGAISSLVEFPSRSASGQFLLNRGSDLLKRIIDIPNEMNSRIKVAFIIACISLIQFFLFFSPASALLKEMLLNNLCWMQVFNASINHVTLVRTVDRVFSSLVLDEKSFVLIHDMFNYFNDLWVEMKRCTSKNEDEGERLVKFKPRLIKFEDFMEGGISPLLESGSDQVKNEIEERMEQEFINSAEDGVKLVGDAEEVWENVSESRLNNIVLIHNQLFGSVDLIEQVGRCRITDEQKLQCFRDSYDIGTTIIKDLHWLTSSKLDENLTLEHLLRVCLEYDNFPLRKHKLDNVYKDPNAFVLSKMVSPLCVVQDQVNIYMIDWPEHPVLQRILKITETLLSMPLNSPLSKALQGLQLLVVRIRSLRETDTRFPFKAQLPLLYDLVSSWQILELNSWPAVVRGVLENHDASAGRLWFPLRKVLWREELGSTMESIEDFIQSSTIGEYKRRLQLLLSLHGELSRFNSETQSCSDLKVKLDVLYNTFGYYVQFASMVLEHIESERRSVAKELEEIAKLYCWEQVPNFNSIEHFKNIRQKAFKLVQKFNEFLQQPVMTFLNKQVEEAGNKTSSWLDQTEPEKVNGKLLKFPVDLLKLRNAERFVWYVRWIREADLIFQSTGKTLLSKVGVKQEWENCWTSLEEICSRAAQLGHVLKSGNKNRKRRAFTNLLKTLEDCCLSKHRSVNTVIGWMRSSYEMEHLLLHQQGKETHEGFSAVSNEPSSDEQQYEWKCANQCYFKCLAMIQLFFQSCLKFHKDLDIEQVTRAMSFMDHLMDVLCKQRDSAYGLFRNLKDLRGQLFLLERFVESSHGLSTKQEVVIKCMRQQKILFDSLLSWSRDSNLLLGCFEKCHLSNCKEVKDGIAAFSSLILKDLLPRSERCKERLDKYLIGGRTAVSSFVKPLVTKDMEEELLEWNMKEICEMEEQIERLAKAGPLSSVLHELMSRFRELINKGKKIGEDDFEEASCVDQPASYQTSEDPTKLVRDAFIKLKEPDKVQAQDEVLTTGNITRWNDLLDSATNLQLDQICKSADRIIKEARKMVELDPSKPDTCSSIEVRLKGVYHHLRLVLAFSEGMLYEFLDAHKMMCEMTHALGEVLMLLFAEGFGSVEEPTETDGTACTRDVKGTGMGEGQGVKDVSDEIEDESQIVGTEEKQDVTDKSDKNPSGMDKGIEMEEDFSGDLCSVSEDSGEDEDEEDDEELDIESQMGDAGENKEAVSEKAWDSKDGDENFESSSQRYESGSSIRETDPSSKELRAKDDESLGVDDSNKFDDDEAPETKEENQTGTEDEEDQEGMEMEKSEAFEDPTGDLLQELEKDTEDAEMDDAAENAEPMDGTEQDEFNDGEPGEEEEDEEENLCSPDDMEEDKVTSTEENKEGAEDGQNMESKDKVTSTEENKEGAEDGQNMESKVEATTRPHPYPLQVAMPLRSYNEFDFDLHIEANRANTNDTSSSSIAPGNDDATTRMEISIPDSRYGSRLSSDSKPQASDRDAPIDRGMQQTNPFRSIVDALKEWKERAKVSADQDQAKPGPDPDDVISDMDADEYMYVAEGQESTSQALGAATCDQMKDDVGEGTRPMTDDSNVNKRGEANRTIDCTFRKNPENLPFLRSCTSLVHRDETSGEVNAEKAVDMDTPMEGAPSGDSIIKSCQEVLFSRSYMDEKVAPRYELLKDDNRPSFDEGGMDISTDVDMENAVVEWKRNDISTMRLSQELAEQLRLVMEPTVASKLQGDYRTGKRINMKKVIPYVASHFRKDKIWLRRTKPNKRNYQVVIAVDDSRSVSENQCGKVAIEALVTVCRAMSQLEVGQFAVASFGGNGKIKLLHDFDQTFTTEAGIEMISSFSFKQDGIHTDEPVGNLLKYLINILDMAVVRSSMLSGQSPLHQLVLIIADGQIHENREKLRRRVRDLLSQGRMVAFIIIDSRPQESIVDINEYTPEGQLKRYLNMFPFPFYVVLKNIEALPRTLADLLRQWFELLQRLNDN</sequence>
<feature type="compositionally biased region" description="Acidic residues" evidence="10">
    <location>
        <begin position="4655"/>
        <end position="4664"/>
    </location>
</feature>
<keyword evidence="8 9" id="KW-0539">Nucleus</keyword>
<dbReference type="InterPro" id="IPR011704">
    <property type="entry name" value="ATPase_dyneun-rel_AAA"/>
</dbReference>
<dbReference type="InterPro" id="IPR041190">
    <property type="entry name" value="Midasin_AAA_lid_5"/>
</dbReference>
<dbReference type="InterPro" id="IPR027417">
    <property type="entry name" value="P-loop_NTPase"/>
</dbReference>
<dbReference type="PROSITE" id="PS00675">
    <property type="entry name" value="SIGMA54_INTERACT_1"/>
    <property type="match status" value="1"/>
</dbReference>
<evidence type="ECO:0000313" key="12">
    <source>
        <dbReference type="EMBL" id="KAJ1695864.1"/>
    </source>
</evidence>
<dbReference type="GO" id="GO:0016887">
    <property type="term" value="F:ATP hydrolysis activity"/>
    <property type="evidence" value="ECO:0007669"/>
    <property type="project" value="InterPro"/>
</dbReference>
<dbReference type="Pfam" id="PF17865">
    <property type="entry name" value="AAA_lid_5"/>
    <property type="match status" value="1"/>
</dbReference>
<feature type="compositionally biased region" description="Basic and acidic residues" evidence="10">
    <location>
        <begin position="4580"/>
        <end position="4597"/>
    </location>
</feature>
<dbReference type="InterPro" id="IPR002035">
    <property type="entry name" value="VWF_A"/>
</dbReference>
<dbReference type="GO" id="GO:0030687">
    <property type="term" value="C:preribosome, large subunit precursor"/>
    <property type="evidence" value="ECO:0007669"/>
    <property type="project" value="TreeGrafter"/>
</dbReference>
<keyword evidence="5 9" id="KW-0547">Nucleotide-binding</keyword>
<comment type="similarity">
    <text evidence="3 9">Belongs to the midasin family.</text>
</comment>
<dbReference type="InterPro" id="IPR003593">
    <property type="entry name" value="AAA+_ATPase"/>
</dbReference>
<dbReference type="InterPro" id="IPR012099">
    <property type="entry name" value="Midasin"/>
</dbReference>
<keyword evidence="7 9" id="KW-0143">Chaperone</keyword>
<proteinExistence type="inferred from homology"/>
<dbReference type="FunFam" id="3.40.50.410:FF:000114">
    <property type="entry name" value="Midasin"/>
    <property type="match status" value="1"/>
</dbReference>
<feature type="region of interest" description="Disordered" evidence="10">
    <location>
        <begin position="309"/>
        <end position="334"/>
    </location>
</feature>
<dbReference type="CDD" id="cd00009">
    <property type="entry name" value="AAA"/>
    <property type="match status" value="2"/>
</dbReference>
<comment type="function">
    <text evidence="9">Nuclear chaperone required for maturation and nuclear export of pre-60S ribosome subunits.</text>
</comment>
<feature type="compositionally biased region" description="Polar residues" evidence="10">
    <location>
        <begin position="4812"/>
        <end position="4824"/>
    </location>
</feature>
<evidence type="ECO:0000256" key="9">
    <source>
        <dbReference type="PIRNR" id="PIRNR010340"/>
    </source>
</evidence>
<evidence type="ECO:0000256" key="6">
    <source>
        <dbReference type="ARBA" id="ARBA00022840"/>
    </source>
</evidence>
<dbReference type="OrthoDB" id="5186at2759"/>
<dbReference type="FunFam" id="3.40.50.300:FF:000142">
    <property type="entry name" value="Midasin"/>
    <property type="match status" value="1"/>
</dbReference>
<dbReference type="GO" id="GO:0005524">
    <property type="term" value="F:ATP binding"/>
    <property type="evidence" value="ECO:0007669"/>
    <property type="project" value="UniProtKB-KW"/>
</dbReference>
<feature type="compositionally biased region" description="Basic and acidic residues" evidence="10">
    <location>
        <begin position="4735"/>
        <end position="4747"/>
    </location>
</feature>
<evidence type="ECO:0000259" key="11">
    <source>
        <dbReference type="PROSITE" id="PS50234"/>
    </source>
</evidence>
<keyword evidence="13" id="KW-1185">Reference proteome</keyword>
<feature type="region of interest" description="Disordered" evidence="10">
    <location>
        <begin position="4812"/>
        <end position="4878"/>
    </location>
</feature>
<evidence type="ECO:0000313" key="13">
    <source>
        <dbReference type="Proteomes" id="UP001151287"/>
    </source>
</evidence>
<dbReference type="GO" id="GO:0000055">
    <property type="term" value="P:ribosomal large subunit export from nucleus"/>
    <property type="evidence" value="ECO:0007669"/>
    <property type="project" value="TreeGrafter"/>
</dbReference>
<dbReference type="Pfam" id="PF21108">
    <property type="entry name" value="MDN1_4th"/>
    <property type="match status" value="1"/>
</dbReference>
<dbReference type="GO" id="GO:0000027">
    <property type="term" value="P:ribosomal large subunit assembly"/>
    <property type="evidence" value="ECO:0007669"/>
    <property type="project" value="InterPro"/>
</dbReference>
<feature type="compositionally biased region" description="Basic and acidic residues" evidence="10">
    <location>
        <begin position="4614"/>
        <end position="4651"/>
    </location>
</feature>
<feature type="domain" description="VWFA" evidence="11">
    <location>
        <begin position="5137"/>
        <end position="5336"/>
    </location>
</feature>
<keyword evidence="6 9" id="KW-0067">ATP-binding</keyword>
<evidence type="ECO:0000256" key="7">
    <source>
        <dbReference type="ARBA" id="ARBA00023186"/>
    </source>
</evidence>
<dbReference type="FunFam" id="3.40.50.300:FF:001368">
    <property type="entry name" value="Midasin"/>
    <property type="match status" value="1"/>
</dbReference>
<dbReference type="FunFam" id="3.40.50.300:FF:000582">
    <property type="entry name" value="Midasin"/>
    <property type="match status" value="1"/>
</dbReference>
<gene>
    <name evidence="12" type="ORF">LUZ63_012562</name>
</gene>
<feature type="compositionally biased region" description="Low complexity" evidence="10">
    <location>
        <begin position="4602"/>
        <end position="4612"/>
    </location>
</feature>
<dbReference type="InterPro" id="IPR025662">
    <property type="entry name" value="Sigma_54_int_dom_ATP-bd_1"/>
</dbReference>
<dbReference type="Pfam" id="PF17867">
    <property type="entry name" value="AAA_lid_7"/>
    <property type="match status" value="3"/>
</dbReference>
<dbReference type="PIRSF" id="PIRSF010340">
    <property type="entry name" value="Midasin"/>
    <property type="match status" value="1"/>
</dbReference>
<evidence type="ECO:0000256" key="5">
    <source>
        <dbReference type="ARBA" id="ARBA00022741"/>
    </source>
</evidence>
<evidence type="ECO:0000256" key="10">
    <source>
        <dbReference type="SAM" id="MobiDB-lite"/>
    </source>
</evidence>
<dbReference type="PANTHER" id="PTHR48103:SF2">
    <property type="entry name" value="MIDASIN"/>
    <property type="match status" value="1"/>
</dbReference>
<dbReference type="EMBL" id="JAMQYH010000003">
    <property type="protein sequence ID" value="KAJ1695864.1"/>
    <property type="molecule type" value="Genomic_DNA"/>
</dbReference>
<feature type="compositionally biased region" description="Acidic residues" evidence="10">
    <location>
        <begin position="4685"/>
        <end position="4697"/>
    </location>
</feature>
<dbReference type="Gene3D" id="3.40.50.300">
    <property type="entry name" value="P-loop containing nucleotide triphosphate hydrolases"/>
    <property type="match status" value="7"/>
</dbReference>
<organism evidence="12 13">
    <name type="scientific">Rhynchospora breviuscula</name>
    <dbReference type="NCBI Taxonomy" id="2022672"/>
    <lineage>
        <taxon>Eukaryota</taxon>
        <taxon>Viridiplantae</taxon>
        <taxon>Streptophyta</taxon>
        <taxon>Embryophyta</taxon>
        <taxon>Tracheophyta</taxon>
        <taxon>Spermatophyta</taxon>
        <taxon>Magnoliopsida</taxon>
        <taxon>Liliopsida</taxon>
        <taxon>Poales</taxon>
        <taxon>Cyperaceae</taxon>
        <taxon>Cyperoideae</taxon>
        <taxon>Rhynchosporeae</taxon>
        <taxon>Rhynchospora</taxon>
    </lineage>
</organism>